<organism evidence="3 4">
    <name type="scientific">Zasmidium cellare ATCC 36951</name>
    <dbReference type="NCBI Taxonomy" id="1080233"/>
    <lineage>
        <taxon>Eukaryota</taxon>
        <taxon>Fungi</taxon>
        <taxon>Dikarya</taxon>
        <taxon>Ascomycota</taxon>
        <taxon>Pezizomycotina</taxon>
        <taxon>Dothideomycetes</taxon>
        <taxon>Dothideomycetidae</taxon>
        <taxon>Mycosphaerellales</taxon>
        <taxon>Mycosphaerellaceae</taxon>
        <taxon>Zasmidium</taxon>
    </lineage>
</organism>
<name>A0A6A6CE72_ZASCE</name>
<reference evidence="3" key="1">
    <citation type="journal article" date="2020" name="Stud. Mycol.">
        <title>101 Dothideomycetes genomes: a test case for predicting lifestyles and emergence of pathogens.</title>
        <authorList>
            <person name="Haridas S."/>
            <person name="Albert R."/>
            <person name="Binder M."/>
            <person name="Bloem J."/>
            <person name="Labutti K."/>
            <person name="Salamov A."/>
            <person name="Andreopoulos B."/>
            <person name="Baker S."/>
            <person name="Barry K."/>
            <person name="Bills G."/>
            <person name="Bluhm B."/>
            <person name="Cannon C."/>
            <person name="Castanera R."/>
            <person name="Culley D."/>
            <person name="Daum C."/>
            <person name="Ezra D."/>
            <person name="Gonzalez J."/>
            <person name="Henrissat B."/>
            <person name="Kuo A."/>
            <person name="Liang C."/>
            <person name="Lipzen A."/>
            <person name="Lutzoni F."/>
            <person name="Magnuson J."/>
            <person name="Mondo S."/>
            <person name="Nolan M."/>
            <person name="Ohm R."/>
            <person name="Pangilinan J."/>
            <person name="Park H.-J."/>
            <person name="Ramirez L."/>
            <person name="Alfaro M."/>
            <person name="Sun H."/>
            <person name="Tritt A."/>
            <person name="Yoshinaga Y."/>
            <person name="Zwiers L.-H."/>
            <person name="Turgeon B."/>
            <person name="Goodwin S."/>
            <person name="Spatafora J."/>
            <person name="Crous P."/>
            <person name="Grigoriev I."/>
        </authorList>
    </citation>
    <scope>NUCLEOTIDE SEQUENCE</scope>
    <source>
        <strain evidence="3">ATCC 36951</strain>
    </source>
</reference>
<keyword evidence="4" id="KW-1185">Reference proteome</keyword>
<dbReference type="EMBL" id="ML993600">
    <property type="protein sequence ID" value="KAF2165504.1"/>
    <property type="molecule type" value="Genomic_DNA"/>
</dbReference>
<dbReference type="OrthoDB" id="5428863at2759"/>
<dbReference type="InterPro" id="IPR010730">
    <property type="entry name" value="HET"/>
</dbReference>
<feature type="domain" description="Heterokaryon incompatibility" evidence="2">
    <location>
        <begin position="182"/>
        <end position="319"/>
    </location>
</feature>
<dbReference type="GeneID" id="54560479"/>
<dbReference type="RefSeq" id="XP_033666393.1">
    <property type="nucleotide sequence ID" value="XM_033807207.1"/>
</dbReference>
<protein>
    <recommendedName>
        <fullName evidence="2">Heterokaryon incompatibility domain-containing protein</fullName>
    </recommendedName>
</protein>
<keyword evidence="1" id="KW-1133">Transmembrane helix</keyword>
<dbReference type="PANTHER" id="PTHR33112:SF12">
    <property type="entry name" value="HETEROKARYON INCOMPATIBILITY DOMAIN-CONTAINING PROTEIN"/>
    <property type="match status" value="1"/>
</dbReference>
<dbReference type="Pfam" id="PF06985">
    <property type="entry name" value="HET"/>
    <property type="match status" value="1"/>
</dbReference>
<evidence type="ECO:0000313" key="4">
    <source>
        <dbReference type="Proteomes" id="UP000799537"/>
    </source>
</evidence>
<dbReference type="Proteomes" id="UP000799537">
    <property type="component" value="Unassembled WGS sequence"/>
</dbReference>
<evidence type="ECO:0000259" key="2">
    <source>
        <dbReference type="Pfam" id="PF06985"/>
    </source>
</evidence>
<feature type="transmembrane region" description="Helical" evidence="1">
    <location>
        <begin position="12"/>
        <end position="32"/>
    </location>
</feature>
<dbReference type="PANTHER" id="PTHR33112">
    <property type="entry name" value="DOMAIN PROTEIN, PUTATIVE-RELATED"/>
    <property type="match status" value="1"/>
</dbReference>
<gene>
    <name evidence="3" type="ORF">M409DRAFT_24356</name>
</gene>
<proteinExistence type="predicted"/>
<dbReference type="AlphaFoldDB" id="A0A6A6CE72"/>
<evidence type="ECO:0000256" key="1">
    <source>
        <dbReference type="SAM" id="Phobius"/>
    </source>
</evidence>
<sequence>MAPNAASRAGEIIRWLVIGIFGLGAAIVVLFFGTRILRALLAFTLNGPISRAADLLAYVFPRIPRIFNIRKPRYFKRRDLLSSYASRRACPSVIPLSDHGASIEAFLAGCGERLNTYARIHNTNLTIFRLRNWLRNCEAHHREKDGAHRICEPLVGEDDRCPLWLIDIEDCCLVPYRHTLSYVALSYVWGRVETAKTSVSNLTDLQQPGSLLGRASQVRLPRTVRDAMFLTGFLGQRYLWCDRLCIVQDDPRSKHSQVQQMAYIYARSFCTIIALDNLSADSGIHGLPTLSRLADHEKKLATVDVEKCLWPARAWTFQEELFSVRLIWLKQNNVSWQCSTMQSSSSSGGNKDYRSGRDRLLPWFNSSGDHMRVGGMYCPPTFAFHFYTALVKKYSERFMNELHPEDRFYAFSSIQKVLESTCAEGFIQGLPATWLPCALLWRSTCKAQSTKRLTAASPMASWSWIGWLMPVVFPNSRSGERHESPRGIVLWSVSEAPNSRRFPISSAADMDIEAWSLHARYEPTTCQPDAPKPVPASVVTETHDGASTCHLLGDVESNTGHSTLASRSRSRFLHGRALLAQFMVCKRDALHPGLTCLTVNNENSSFAGVLYEQNAPISHHSPITLIALSRRSFTIRHCHMRDVQPSQREIWSSPDHVIRFSCREYGPTTSLEDEYYVDPWAKSGIACCHVETTLEALYLDKRYGQGEVYEYYDAMWIEWEGGVAQRKGLARIAKDVLERETLGWIDLTLG</sequence>
<accession>A0A6A6CE72</accession>
<evidence type="ECO:0000313" key="3">
    <source>
        <dbReference type="EMBL" id="KAF2165504.1"/>
    </source>
</evidence>
<keyword evidence="1" id="KW-0472">Membrane</keyword>
<keyword evidence="1" id="KW-0812">Transmembrane</keyword>